<proteinExistence type="predicted"/>
<gene>
    <name evidence="1" type="ORF">PCON_07632</name>
</gene>
<protein>
    <submittedName>
        <fullName evidence="1">Uncharacterized protein</fullName>
    </submittedName>
</protein>
<reference evidence="1 2" key="1">
    <citation type="journal article" date="2013" name="PLoS Genet.">
        <title>The genome and development-dependent transcriptomes of Pyronema confluens: a window into fungal evolution.</title>
        <authorList>
            <person name="Traeger S."/>
            <person name="Altegoer F."/>
            <person name="Freitag M."/>
            <person name="Gabaldon T."/>
            <person name="Kempken F."/>
            <person name="Kumar A."/>
            <person name="Marcet-Houben M."/>
            <person name="Poggeler S."/>
            <person name="Stajich J.E."/>
            <person name="Nowrousian M."/>
        </authorList>
    </citation>
    <scope>NUCLEOTIDE SEQUENCE [LARGE SCALE GENOMIC DNA]</scope>
    <source>
        <strain evidence="2">CBS 100304</strain>
        <tissue evidence="1">Vegetative mycelium</tissue>
    </source>
</reference>
<organism evidence="1 2">
    <name type="scientific">Pyronema omphalodes (strain CBS 100304)</name>
    <name type="common">Pyronema confluens</name>
    <dbReference type="NCBI Taxonomy" id="1076935"/>
    <lineage>
        <taxon>Eukaryota</taxon>
        <taxon>Fungi</taxon>
        <taxon>Dikarya</taxon>
        <taxon>Ascomycota</taxon>
        <taxon>Pezizomycotina</taxon>
        <taxon>Pezizomycetes</taxon>
        <taxon>Pezizales</taxon>
        <taxon>Pyronemataceae</taxon>
        <taxon>Pyronema</taxon>
    </lineage>
</organism>
<dbReference type="AlphaFoldDB" id="U4LKF0"/>
<keyword evidence="2" id="KW-1185">Reference proteome</keyword>
<dbReference type="EMBL" id="HF935391">
    <property type="protein sequence ID" value="CCX29835.1"/>
    <property type="molecule type" value="Genomic_DNA"/>
</dbReference>
<accession>U4LKF0</accession>
<name>U4LKF0_PYROM</name>
<sequence>MSSAQSKRKQAILRDSLLSEHPLLLPVRVRRRAFTSVDAVTNGRKTCECVSLGHRQSIRSGPTGFHFDRFSEVGAAVDYVLSLIRRAYESENGISVLKLPYTPPPYLRTF</sequence>
<evidence type="ECO:0000313" key="1">
    <source>
        <dbReference type="EMBL" id="CCX29835.1"/>
    </source>
</evidence>
<evidence type="ECO:0000313" key="2">
    <source>
        <dbReference type="Proteomes" id="UP000018144"/>
    </source>
</evidence>
<dbReference type="Proteomes" id="UP000018144">
    <property type="component" value="Unassembled WGS sequence"/>
</dbReference>